<sequence>MNSLFLLPKTLAFAPNPSSSSSSKPNSHSSSATGIPITSSSRRGNPLKPSLLEQTPLLSVIGLSCALSLHPAVADAIRPQIPSVYPCEDVDSYYNGVSVLEGAALMKKLNSIVSPHQSLTYRAVWDALKILDAVDVENPEASSEIIEIYSLRAVPKSLAGKPEGWNNKFQNFPLSYLAAMTSLFVTGEHLWPRSYGLRDGTSLTDLHNIRPADVNVNSSRRNKYYGECVSVSTHCSRPANNEAASDTETDKERWAPPRQVRGDIARSLMYMAVSYGFQQPDGRLPLLLSDSPNIEKHEMGLLSTLLQWNKLDPPSRMEQLRNDRICKLYQHNRNPFIDHPEYANFIWKNVTSSNLTAQHPNLKAGINEFHYDNEGKNHNEFIEILPSPSANAAELKLILYNGSTGRMYKSLSREGKQIFNVNIDASGYLIYAANTTLRSGPADGLALVSVSANGPGKGIESNDVMVQESDESLVDDSLGMTGQEIGKFEWRRCKGAATPGKTNV</sequence>
<organism evidence="4 5">
    <name type="scientific">Musa troglodytarum</name>
    <name type="common">fe'i banana</name>
    <dbReference type="NCBI Taxonomy" id="320322"/>
    <lineage>
        <taxon>Eukaryota</taxon>
        <taxon>Viridiplantae</taxon>
        <taxon>Streptophyta</taxon>
        <taxon>Embryophyta</taxon>
        <taxon>Tracheophyta</taxon>
        <taxon>Spermatophyta</taxon>
        <taxon>Magnoliopsida</taxon>
        <taxon>Liliopsida</taxon>
        <taxon>Zingiberales</taxon>
        <taxon>Musaceae</taxon>
        <taxon>Musa</taxon>
    </lineage>
</organism>
<dbReference type="GO" id="GO:0016787">
    <property type="term" value="F:hydrolase activity"/>
    <property type="evidence" value="ECO:0007669"/>
    <property type="project" value="UniProtKB-KW"/>
</dbReference>
<dbReference type="EMBL" id="CP097504">
    <property type="protein sequence ID" value="URD89939.1"/>
    <property type="molecule type" value="Genomic_DNA"/>
</dbReference>
<dbReference type="AlphaFoldDB" id="A0A9E7JRG0"/>
<dbReference type="Proteomes" id="UP001055439">
    <property type="component" value="Chromosome 2"/>
</dbReference>
<evidence type="ECO:0000313" key="5">
    <source>
        <dbReference type="Proteomes" id="UP001055439"/>
    </source>
</evidence>
<evidence type="ECO:0000256" key="1">
    <source>
        <dbReference type="ARBA" id="ARBA00022722"/>
    </source>
</evidence>
<evidence type="ECO:0000256" key="3">
    <source>
        <dbReference type="SAM" id="MobiDB-lite"/>
    </source>
</evidence>
<accession>A0A9E7JRG0</accession>
<dbReference type="GO" id="GO:0004519">
    <property type="term" value="F:endonuclease activity"/>
    <property type="evidence" value="ECO:0007669"/>
    <property type="project" value="UniProtKB-KW"/>
</dbReference>
<protein>
    <submittedName>
        <fullName evidence="4">Endonuclease I</fullName>
    </submittedName>
</protein>
<feature type="compositionally biased region" description="Low complexity" evidence="3">
    <location>
        <begin position="15"/>
        <end position="31"/>
    </location>
</feature>
<dbReference type="InterPro" id="IPR007346">
    <property type="entry name" value="Endonuclease-I"/>
</dbReference>
<evidence type="ECO:0000256" key="2">
    <source>
        <dbReference type="ARBA" id="ARBA00022801"/>
    </source>
</evidence>
<dbReference type="PANTHER" id="PTHR33607">
    <property type="entry name" value="ENDONUCLEASE-1"/>
    <property type="match status" value="1"/>
</dbReference>
<evidence type="ECO:0000313" key="4">
    <source>
        <dbReference type="EMBL" id="URD89939.1"/>
    </source>
</evidence>
<keyword evidence="4" id="KW-0255">Endonuclease</keyword>
<reference evidence="4" key="1">
    <citation type="submission" date="2022-05" db="EMBL/GenBank/DDBJ databases">
        <title>The Musa troglodytarum L. genome provides insights into the mechanism of non-climacteric behaviour and enrichment of carotenoids.</title>
        <authorList>
            <person name="Wang J."/>
        </authorList>
    </citation>
    <scope>NUCLEOTIDE SEQUENCE</scope>
    <source>
        <tissue evidence="4">Leaf</tissue>
    </source>
</reference>
<gene>
    <name evidence="4" type="ORF">MUK42_05949</name>
</gene>
<feature type="region of interest" description="Disordered" evidence="3">
    <location>
        <begin position="15"/>
        <end position="48"/>
    </location>
</feature>
<keyword evidence="1" id="KW-0540">Nuclease</keyword>
<name>A0A9E7JRG0_9LILI</name>
<dbReference type="OrthoDB" id="2015847at2759"/>
<dbReference type="InterPro" id="IPR044925">
    <property type="entry name" value="His-Me_finger_sf"/>
</dbReference>
<dbReference type="SUPFAM" id="SSF54060">
    <property type="entry name" value="His-Me finger endonucleases"/>
    <property type="match status" value="1"/>
</dbReference>
<keyword evidence="2" id="KW-0378">Hydrolase</keyword>
<dbReference type="Pfam" id="PF04231">
    <property type="entry name" value="Endonuclease_1"/>
    <property type="match status" value="1"/>
</dbReference>
<feature type="non-terminal residue" evidence="4">
    <location>
        <position position="504"/>
    </location>
</feature>
<keyword evidence="5" id="KW-1185">Reference proteome</keyword>
<dbReference type="PANTHER" id="PTHR33607:SF2">
    <property type="entry name" value="ENDONUCLEASE-1"/>
    <property type="match status" value="1"/>
</dbReference>
<feature type="compositionally biased region" description="Polar residues" evidence="3">
    <location>
        <begin position="32"/>
        <end position="43"/>
    </location>
</feature>
<proteinExistence type="predicted"/>